<accession>A0ABU1GP35</accession>
<comment type="subcellular location">
    <subcellularLocation>
        <location evidence="1">Cytoplasm</location>
        <location evidence="1">Cytosol</location>
    </subcellularLocation>
</comment>
<evidence type="ECO:0000256" key="3">
    <source>
        <dbReference type="ARBA" id="ARBA00022795"/>
    </source>
</evidence>
<dbReference type="Gene3D" id="1.20.58.380">
    <property type="entry name" value="Flagellar protein flit"/>
    <property type="match status" value="1"/>
</dbReference>
<protein>
    <recommendedName>
        <fullName evidence="5">Flagellar protein FliT</fullName>
    </recommendedName>
</protein>
<dbReference type="Proteomes" id="UP001252270">
    <property type="component" value="Unassembled WGS sequence"/>
</dbReference>
<evidence type="ECO:0000256" key="1">
    <source>
        <dbReference type="ARBA" id="ARBA00004514"/>
    </source>
</evidence>
<keyword evidence="6" id="KW-0282">Flagellum</keyword>
<keyword evidence="2" id="KW-0963">Cytoplasm</keyword>
<evidence type="ECO:0000313" key="7">
    <source>
        <dbReference type="Proteomes" id="UP001252270"/>
    </source>
</evidence>
<name>A0ABU1GP35_9GAMM</name>
<dbReference type="Pfam" id="PF05400">
    <property type="entry name" value="FliT"/>
    <property type="match status" value="1"/>
</dbReference>
<proteinExistence type="predicted"/>
<keyword evidence="6" id="KW-0969">Cilium</keyword>
<evidence type="ECO:0000256" key="4">
    <source>
        <dbReference type="ARBA" id="ARBA00023186"/>
    </source>
</evidence>
<dbReference type="RefSeq" id="WP_309636948.1">
    <property type="nucleotide sequence ID" value="NZ_JARWAL010000009.1"/>
</dbReference>
<reference evidence="6 7" key="1">
    <citation type="submission" date="2023-04" db="EMBL/GenBank/DDBJ databases">
        <title>A long-awaited taxogenomic arrangement of the family Halomonadaceae.</title>
        <authorList>
            <person name="De La Haba R."/>
            <person name="Chuvochina M."/>
            <person name="Wittouck S."/>
            <person name="Arahal D.R."/>
            <person name="Sanchez-Porro C."/>
            <person name="Hugenholtz P."/>
            <person name="Ventosa A."/>
        </authorList>
    </citation>
    <scope>NUCLEOTIDE SEQUENCE [LARGE SCALE GENOMIC DNA]</scope>
    <source>
        <strain evidence="6 7">DSM 17332</strain>
    </source>
</reference>
<keyword evidence="3" id="KW-1005">Bacterial flagellum biogenesis</keyword>
<evidence type="ECO:0000313" key="6">
    <source>
        <dbReference type="EMBL" id="MDR5893327.1"/>
    </source>
</evidence>
<comment type="caution">
    <text evidence="6">The sequence shown here is derived from an EMBL/GenBank/DDBJ whole genome shotgun (WGS) entry which is preliminary data.</text>
</comment>
<keyword evidence="7" id="KW-1185">Reference proteome</keyword>
<dbReference type="EMBL" id="JARWAL010000009">
    <property type="protein sequence ID" value="MDR5893327.1"/>
    <property type="molecule type" value="Genomic_DNA"/>
</dbReference>
<keyword evidence="4" id="KW-0143">Chaperone</keyword>
<keyword evidence="6" id="KW-0966">Cell projection</keyword>
<evidence type="ECO:0000256" key="5">
    <source>
        <dbReference type="ARBA" id="ARBA00093797"/>
    </source>
</evidence>
<dbReference type="InterPro" id="IPR008622">
    <property type="entry name" value="FliT"/>
</dbReference>
<organism evidence="6 7">
    <name type="scientific">Halomonas mongoliensis</name>
    <dbReference type="NCBI Taxonomy" id="321265"/>
    <lineage>
        <taxon>Bacteria</taxon>
        <taxon>Pseudomonadati</taxon>
        <taxon>Pseudomonadota</taxon>
        <taxon>Gammaproteobacteria</taxon>
        <taxon>Oceanospirillales</taxon>
        <taxon>Halomonadaceae</taxon>
        <taxon>Halomonas</taxon>
    </lineage>
</organism>
<sequence>MTPRSAAAGPGDREEMLLAAYATLRETSARMLTLARFGEWEALVEQESRYLVQVERIRRMDAQQSLRGERAARKAALLEQILEQDMEIRQCLVARRDELGRLIGNSRRQQSLDRAYGAQQGTLPIDASRRFGKRGT</sequence>
<evidence type="ECO:0000256" key="2">
    <source>
        <dbReference type="ARBA" id="ARBA00022490"/>
    </source>
</evidence>
<gene>
    <name evidence="6" type="primary">fliT</name>
    <name evidence="6" type="ORF">QC820_10925</name>
</gene>